<evidence type="ECO:0000256" key="8">
    <source>
        <dbReference type="ARBA" id="ARBA00022475"/>
    </source>
</evidence>
<evidence type="ECO:0000256" key="16">
    <source>
        <dbReference type="ARBA" id="ARBA00023209"/>
    </source>
</evidence>
<dbReference type="Proteomes" id="UP000246569">
    <property type="component" value="Unassembled WGS sequence"/>
</dbReference>
<evidence type="ECO:0000256" key="11">
    <source>
        <dbReference type="ARBA" id="ARBA00022692"/>
    </source>
</evidence>
<evidence type="ECO:0000256" key="4">
    <source>
        <dbReference type="ARBA" id="ARBA00005189"/>
    </source>
</evidence>
<proteinExistence type="inferred from homology"/>
<evidence type="ECO:0000313" key="20">
    <source>
        <dbReference type="EMBL" id="PWV63519.1"/>
    </source>
</evidence>
<evidence type="ECO:0000256" key="6">
    <source>
        <dbReference type="ARBA" id="ARBA00012487"/>
    </source>
</evidence>
<dbReference type="EC" id="2.7.7.41" evidence="6 18"/>
<evidence type="ECO:0000256" key="15">
    <source>
        <dbReference type="ARBA" id="ARBA00023136"/>
    </source>
</evidence>
<dbReference type="PANTHER" id="PTHR46382:SF1">
    <property type="entry name" value="PHOSPHATIDATE CYTIDYLYLTRANSFERASE"/>
    <property type="match status" value="1"/>
</dbReference>
<keyword evidence="17" id="KW-1208">Phospholipid metabolism</keyword>
<keyword evidence="13 19" id="KW-1133">Transmembrane helix</keyword>
<evidence type="ECO:0000256" key="12">
    <source>
        <dbReference type="ARBA" id="ARBA00022695"/>
    </source>
</evidence>
<dbReference type="EMBL" id="QGTJ01000003">
    <property type="protein sequence ID" value="PWV63519.1"/>
    <property type="molecule type" value="Genomic_DNA"/>
</dbReference>
<keyword evidence="15 19" id="KW-0472">Membrane</keyword>
<comment type="pathway">
    <text evidence="3 18">Phospholipid metabolism; CDP-diacylglycerol biosynthesis; CDP-diacylglycerol from sn-glycerol 3-phosphate: step 3/3.</text>
</comment>
<feature type="transmembrane region" description="Helical" evidence="19">
    <location>
        <begin position="204"/>
        <end position="224"/>
    </location>
</feature>
<comment type="catalytic activity">
    <reaction evidence="1 18">
        <text>a 1,2-diacyl-sn-glycero-3-phosphate + CTP + H(+) = a CDP-1,2-diacyl-sn-glycerol + diphosphate</text>
        <dbReference type="Rhea" id="RHEA:16229"/>
        <dbReference type="ChEBI" id="CHEBI:15378"/>
        <dbReference type="ChEBI" id="CHEBI:33019"/>
        <dbReference type="ChEBI" id="CHEBI:37563"/>
        <dbReference type="ChEBI" id="CHEBI:58332"/>
        <dbReference type="ChEBI" id="CHEBI:58608"/>
        <dbReference type="EC" id="2.7.7.41"/>
    </reaction>
</comment>
<comment type="similarity">
    <text evidence="5 18">Belongs to the CDS family.</text>
</comment>
<comment type="subcellular location">
    <subcellularLocation>
        <location evidence="2">Cell membrane</location>
        <topology evidence="2">Multi-pass membrane protein</topology>
    </subcellularLocation>
</comment>
<keyword evidence="12 18" id="KW-0548">Nucleotidyltransferase</keyword>
<keyword evidence="16" id="KW-0594">Phospholipid biosynthesis</keyword>
<feature type="transmembrane region" description="Helical" evidence="19">
    <location>
        <begin position="51"/>
        <end position="70"/>
    </location>
</feature>
<protein>
    <recommendedName>
        <fullName evidence="7 18">Phosphatidate cytidylyltransferase</fullName>
        <ecNumber evidence="6 18">2.7.7.41</ecNumber>
    </recommendedName>
</protein>
<evidence type="ECO:0000256" key="7">
    <source>
        <dbReference type="ARBA" id="ARBA00019373"/>
    </source>
</evidence>
<evidence type="ECO:0000313" key="21">
    <source>
        <dbReference type="Proteomes" id="UP000246569"/>
    </source>
</evidence>
<dbReference type="GO" id="GO:0004605">
    <property type="term" value="F:phosphatidate cytidylyltransferase activity"/>
    <property type="evidence" value="ECO:0007669"/>
    <property type="project" value="UniProtKB-EC"/>
</dbReference>
<dbReference type="AlphaFoldDB" id="A0A317MXH9"/>
<evidence type="ECO:0000256" key="19">
    <source>
        <dbReference type="SAM" id="Phobius"/>
    </source>
</evidence>
<feature type="transmembrane region" description="Helical" evidence="19">
    <location>
        <begin position="110"/>
        <end position="130"/>
    </location>
</feature>
<dbReference type="PANTHER" id="PTHR46382">
    <property type="entry name" value="PHOSPHATIDATE CYTIDYLYLTRANSFERASE"/>
    <property type="match status" value="1"/>
</dbReference>
<dbReference type="GO" id="GO:0016024">
    <property type="term" value="P:CDP-diacylglycerol biosynthetic process"/>
    <property type="evidence" value="ECO:0007669"/>
    <property type="project" value="UniProtKB-UniPathway"/>
</dbReference>
<evidence type="ECO:0000256" key="13">
    <source>
        <dbReference type="ARBA" id="ARBA00022989"/>
    </source>
</evidence>
<dbReference type="PROSITE" id="PS01315">
    <property type="entry name" value="CDS"/>
    <property type="match status" value="1"/>
</dbReference>
<dbReference type="RefSeq" id="WP_110017993.1">
    <property type="nucleotide sequence ID" value="NZ_QGTJ01000003.1"/>
</dbReference>
<evidence type="ECO:0000256" key="3">
    <source>
        <dbReference type="ARBA" id="ARBA00005119"/>
    </source>
</evidence>
<evidence type="ECO:0000256" key="9">
    <source>
        <dbReference type="ARBA" id="ARBA00022516"/>
    </source>
</evidence>
<keyword evidence="10 18" id="KW-0808">Transferase</keyword>
<keyword evidence="21" id="KW-1185">Reference proteome</keyword>
<keyword evidence="8" id="KW-1003">Cell membrane</keyword>
<feature type="transmembrane region" description="Helical" evidence="19">
    <location>
        <begin position="136"/>
        <end position="157"/>
    </location>
</feature>
<dbReference type="InterPro" id="IPR000374">
    <property type="entry name" value="PC_trans"/>
</dbReference>
<keyword evidence="14" id="KW-0443">Lipid metabolism</keyword>
<feature type="transmembrane region" description="Helical" evidence="19">
    <location>
        <begin position="6"/>
        <end position="39"/>
    </location>
</feature>
<evidence type="ECO:0000256" key="17">
    <source>
        <dbReference type="ARBA" id="ARBA00023264"/>
    </source>
</evidence>
<feature type="transmembrane region" description="Helical" evidence="19">
    <location>
        <begin position="76"/>
        <end position="98"/>
    </location>
</feature>
<evidence type="ECO:0000256" key="10">
    <source>
        <dbReference type="ARBA" id="ARBA00022679"/>
    </source>
</evidence>
<feature type="transmembrane region" description="Helical" evidence="19">
    <location>
        <begin position="178"/>
        <end position="198"/>
    </location>
</feature>
<evidence type="ECO:0000256" key="18">
    <source>
        <dbReference type="RuleBase" id="RU003938"/>
    </source>
</evidence>
<evidence type="ECO:0000256" key="1">
    <source>
        <dbReference type="ARBA" id="ARBA00001698"/>
    </source>
</evidence>
<dbReference type="OrthoDB" id="9799199at2"/>
<comment type="caution">
    <text evidence="20">The sequence shown here is derived from an EMBL/GenBank/DDBJ whole genome shotgun (WGS) entry which is preliminary data.</text>
</comment>
<reference evidence="20 21" key="1">
    <citation type="submission" date="2018-05" db="EMBL/GenBank/DDBJ databases">
        <title>Genomic Encyclopedia of Type Strains, Phase IV (KMG-IV): sequencing the most valuable type-strain genomes for metagenomic binning, comparative biology and taxonomic classification.</title>
        <authorList>
            <person name="Goeker M."/>
        </authorList>
    </citation>
    <scope>NUCLEOTIDE SEQUENCE [LARGE SCALE GENOMIC DNA]</scope>
    <source>
        <strain evidence="20 21">DSM 23606</strain>
    </source>
</reference>
<dbReference type="UniPathway" id="UPA00557">
    <property type="reaction ID" value="UER00614"/>
</dbReference>
<dbReference type="GO" id="GO:0005886">
    <property type="term" value="C:plasma membrane"/>
    <property type="evidence" value="ECO:0007669"/>
    <property type="project" value="UniProtKB-SubCell"/>
</dbReference>
<gene>
    <name evidence="20" type="ORF">C7443_103450</name>
</gene>
<evidence type="ECO:0000256" key="14">
    <source>
        <dbReference type="ARBA" id="ARBA00023098"/>
    </source>
</evidence>
<sequence>MLKQRVLTALALAAVVIYGVLALPSNWFGVFCGVAVFIGGMEWTRLLRLDAADRMLWCTTFAVLLCSAVFGSGRFIALLVAGAAVFWLLCAPVWLVRFAAQPQRRDSQHCWAWIGLLVLVGPLAAVTQLHRADGWGPAYVLLLIALVAAADIGAFFVGRRFGRVKLAPTLSPGKTREGAWGALAAAVLTAVVGALWIGLPLVRWPLFLIVCLVTVVVSIAGDLFESMLKRQHGAKDSGQLLPGHGGILDRLDSLAAAAPVFVMGLWLTGC</sequence>
<keyword evidence="9" id="KW-0444">Lipid biosynthesis</keyword>
<dbReference type="Pfam" id="PF01148">
    <property type="entry name" value="CTP_transf_1"/>
    <property type="match status" value="1"/>
</dbReference>
<organism evidence="20 21">
    <name type="scientific">Plasticicumulans acidivorans</name>
    <dbReference type="NCBI Taxonomy" id="886464"/>
    <lineage>
        <taxon>Bacteria</taxon>
        <taxon>Pseudomonadati</taxon>
        <taxon>Pseudomonadota</taxon>
        <taxon>Gammaproteobacteria</taxon>
        <taxon>Candidatus Competibacteraceae</taxon>
        <taxon>Plasticicumulans</taxon>
    </lineage>
</organism>
<name>A0A317MXH9_9GAMM</name>
<evidence type="ECO:0000256" key="5">
    <source>
        <dbReference type="ARBA" id="ARBA00010185"/>
    </source>
</evidence>
<evidence type="ECO:0000256" key="2">
    <source>
        <dbReference type="ARBA" id="ARBA00004651"/>
    </source>
</evidence>
<accession>A0A317MXH9</accession>
<comment type="pathway">
    <text evidence="4">Lipid metabolism.</text>
</comment>
<keyword evidence="11 18" id="KW-0812">Transmembrane</keyword>